<dbReference type="Pfam" id="PF00891">
    <property type="entry name" value="Methyltransf_2"/>
    <property type="match status" value="1"/>
</dbReference>
<name>A0A1L8H4P8_XENLA</name>
<dbReference type="GO" id="GO:0017096">
    <property type="term" value="F:acetylserotonin O-methyltransferase activity"/>
    <property type="evidence" value="ECO:0000318"/>
    <property type="project" value="GO_Central"/>
</dbReference>
<reference evidence="14" key="1">
    <citation type="submission" date="2024-06" db="UniProtKB">
        <authorList>
            <consortium name="RefSeq"/>
        </authorList>
    </citation>
    <scope>NUCLEOTIDE SEQUENCE [LARGE SCALE GENOMIC DNA]</scope>
    <source>
        <strain evidence="14">J_2021</strain>
    </source>
</reference>
<evidence type="ECO:0000256" key="1">
    <source>
        <dbReference type="ARBA" id="ARBA00011738"/>
    </source>
</evidence>
<sequence length="346" mass="38883">MTSLQDLDYPQQLLEYKDGFLVSKTMFTACELGIFDLLHKSDEALSALTISSHLGTSADGTDRLLSACVGLKLLKVEMKNNEAFFSNTDVSDVYLVQLSPRSLYHMMMYYSQTLYKCWHFLPDAIREGKSQYERAFGVSSGDIFKALYRSEEEMVTFMHHMDSVWNICGKDIIAAFDLSSFNEVCDLGGCSGGLAKQLLSIYPSSSVTILDLPEVVQTAKKHFITDADCNIAFLQGNFFNDPIPEADLYIMARIIHDWTQEKCLQLLNKIYKSCRPGGGVLLVEVLLNEDRSGPLTSQLYSLNMLVQTEGRERSPCEYTKLLAHSGFRDIQVKATGKIYDAILGRK</sequence>
<proteinExistence type="predicted"/>
<dbReference type="Pfam" id="PF08100">
    <property type="entry name" value="Dimerisation"/>
    <property type="match status" value="1"/>
</dbReference>
<comment type="function">
    <text evidence="5">Catalyzes the transfer of a methyl group onto N-acetylserotonin, producing melatonin (N-acetyl-5-methoxytryptamine).</text>
</comment>
<dbReference type="Proteomes" id="UP000186698">
    <property type="component" value="Chromosome 2S"/>
</dbReference>
<dbReference type="InterPro" id="IPR029063">
    <property type="entry name" value="SAM-dependent_MTases_sf"/>
</dbReference>
<keyword evidence="10" id="KW-0471">Melatonin biosynthesis</keyword>
<evidence type="ECO:0000256" key="7">
    <source>
        <dbReference type="ARBA" id="ARBA00039116"/>
    </source>
</evidence>
<dbReference type="FunFam" id="3.40.50.150:FF:000146">
    <property type="entry name" value="Acetylserotonin O-methyltransferase"/>
    <property type="match status" value="1"/>
</dbReference>
<evidence type="ECO:0000256" key="8">
    <source>
        <dbReference type="ARBA" id="ARBA00040730"/>
    </source>
</evidence>
<keyword evidence="4" id="KW-0949">S-adenosyl-L-methionine</keyword>
<dbReference type="Bgee" id="108709071">
    <property type="expression patterns" value="Expressed in camera-type eye and 2 other cell types or tissues"/>
</dbReference>
<dbReference type="InterPro" id="IPR016461">
    <property type="entry name" value="COMT-like"/>
</dbReference>
<dbReference type="AlphaFoldDB" id="A0A1L8H4P8"/>
<evidence type="ECO:0000313" key="15">
    <source>
        <dbReference type="RefSeq" id="XP_018104190.1"/>
    </source>
</evidence>
<protein>
    <recommendedName>
        <fullName evidence="8">Acetylserotonin O-methyltransferase</fullName>
        <ecNumber evidence="7">2.1.1.4</ecNumber>
    </recommendedName>
    <alternativeName>
        <fullName evidence="9">Hydroxyindole O-methyltransferase</fullName>
    </alternativeName>
</protein>
<dbReference type="InterPro" id="IPR001077">
    <property type="entry name" value="COMT_C"/>
</dbReference>
<dbReference type="SUPFAM" id="SSF53335">
    <property type="entry name" value="S-adenosyl-L-methionine-dependent methyltransferases"/>
    <property type="match status" value="1"/>
</dbReference>
<dbReference type="GO" id="GO:0046983">
    <property type="term" value="F:protein dimerization activity"/>
    <property type="evidence" value="ECO:0007669"/>
    <property type="project" value="InterPro"/>
</dbReference>
<evidence type="ECO:0000259" key="12">
    <source>
        <dbReference type="Pfam" id="PF00891"/>
    </source>
</evidence>
<evidence type="ECO:0000256" key="5">
    <source>
        <dbReference type="ARBA" id="ARBA00037645"/>
    </source>
</evidence>
<feature type="domain" description="O-methyltransferase C-terminal" evidence="12">
    <location>
        <begin position="118"/>
        <end position="328"/>
    </location>
</feature>
<dbReference type="CDD" id="cd02440">
    <property type="entry name" value="AdoMet_MTases"/>
    <property type="match status" value="1"/>
</dbReference>
<feature type="domain" description="O-methyltransferase dimerisation" evidence="13">
    <location>
        <begin position="15"/>
        <end position="96"/>
    </location>
</feature>
<dbReference type="PaxDb" id="8355-A0A1L8H4P8"/>
<dbReference type="OrthoDB" id="1606438at2759"/>
<dbReference type="OMA" id="FWPYVFG"/>
<dbReference type="EC" id="2.1.1.4" evidence="7"/>
<evidence type="ECO:0000313" key="14">
    <source>
        <dbReference type="Proteomes" id="UP000186698"/>
    </source>
</evidence>
<accession>A0A1L8H4P8</accession>
<evidence type="ECO:0000256" key="2">
    <source>
        <dbReference type="ARBA" id="ARBA00022603"/>
    </source>
</evidence>
<evidence type="ECO:0000313" key="16">
    <source>
        <dbReference type="Xenbase" id="XB-GENE-6488921"/>
    </source>
</evidence>
<reference evidence="15" key="2">
    <citation type="submission" date="2025-08" db="UniProtKB">
        <authorList>
            <consortium name="RefSeq"/>
        </authorList>
    </citation>
    <scope>IDENTIFICATION</scope>
    <source>
        <strain evidence="15">J_2021</strain>
        <tissue evidence="15">Erythrocytes</tissue>
    </source>
</reference>
<dbReference type="SUPFAM" id="SSF46785">
    <property type="entry name" value="Winged helix' DNA-binding domain"/>
    <property type="match status" value="1"/>
</dbReference>
<dbReference type="InterPro" id="IPR036388">
    <property type="entry name" value="WH-like_DNA-bd_sf"/>
</dbReference>
<gene>
    <name evidence="15 16" type="primary">asmt.S</name>
</gene>
<organism evidence="14 15">
    <name type="scientific">Xenopus laevis</name>
    <name type="common">African clawed frog</name>
    <dbReference type="NCBI Taxonomy" id="8355"/>
    <lineage>
        <taxon>Eukaryota</taxon>
        <taxon>Metazoa</taxon>
        <taxon>Chordata</taxon>
        <taxon>Craniata</taxon>
        <taxon>Vertebrata</taxon>
        <taxon>Euteleostomi</taxon>
        <taxon>Amphibia</taxon>
        <taxon>Batrachia</taxon>
        <taxon>Anura</taxon>
        <taxon>Pipoidea</taxon>
        <taxon>Pipidae</taxon>
        <taxon>Xenopodinae</taxon>
        <taxon>Xenopus</taxon>
        <taxon>Xenopus</taxon>
    </lineage>
</organism>
<keyword evidence="3" id="KW-0808">Transferase</keyword>
<dbReference type="FunFam" id="1.10.10.10:FF:000358">
    <property type="entry name" value="Acetylserotonin O-methyltransferase"/>
    <property type="match status" value="1"/>
</dbReference>
<dbReference type="PIRSF" id="PIRSF005739">
    <property type="entry name" value="O-mtase"/>
    <property type="match status" value="1"/>
</dbReference>
<evidence type="ECO:0000259" key="13">
    <source>
        <dbReference type="Pfam" id="PF08100"/>
    </source>
</evidence>
<dbReference type="InterPro" id="IPR012967">
    <property type="entry name" value="COMT_dimerisation"/>
</dbReference>
<dbReference type="RefSeq" id="XP_018104190.1">
    <property type="nucleotide sequence ID" value="XM_018248701.2"/>
</dbReference>
<dbReference type="PANTHER" id="PTHR43712:SF2">
    <property type="entry name" value="O-METHYLTRANSFERASE CICE"/>
    <property type="match status" value="1"/>
</dbReference>
<dbReference type="GO" id="GO:0030187">
    <property type="term" value="P:melatonin biosynthetic process"/>
    <property type="evidence" value="ECO:0000318"/>
    <property type="project" value="GO_Central"/>
</dbReference>
<dbReference type="AGR" id="Xenbase:XB-GENE-6488921"/>
<dbReference type="InterPro" id="IPR036390">
    <property type="entry name" value="WH_DNA-bd_sf"/>
</dbReference>
<evidence type="ECO:0000256" key="3">
    <source>
        <dbReference type="ARBA" id="ARBA00022679"/>
    </source>
</evidence>
<keyword evidence="2" id="KW-0489">Methyltransferase</keyword>
<dbReference type="GeneID" id="108709071"/>
<dbReference type="CTD" id="108709071"/>
<feature type="active site" description="Proton acceptor" evidence="11">
    <location>
        <position position="256"/>
    </location>
</feature>
<evidence type="ECO:0000256" key="11">
    <source>
        <dbReference type="PIRSR" id="PIRSR005739-1"/>
    </source>
</evidence>
<dbReference type="PROSITE" id="PS51683">
    <property type="entry name" value="SAM_OMT_II"/>
    <property type="match status" value="1"/>
</dbReference>
<comment type="pathway">
    <text evidence="6">Aromatic compound metabolism; melatonin biosynthesis; melatonin from serotonin: step 1/2.</text>
</comment>
<dbReference type="Gene3D" id="3.40.50.150">
    <property type="entry name" value="Vaccinia Virus protein VP39"/>
    <property type="match status" value="1"/>
</dbReference>
<dbReference type="KEGG" id="xla:108709071"/>
<evidence type="ECO:0000256" key="4">
    <source>
        <dbReference type="ARBA" id="ARBA00022691"/>
    </source>
</evidence>
<dbReference type="Gene3D" id="1.10.10.10">
    <property type="entry name" value="Winged helix-like DNA-binding domain superfamily/Winged helix DNA-binding domain"/>
    <property type="match status" value="1"/>
</dbReference>
<dbReference type="GO" id="GO:0032259">
    <property type="term" value="P:methylation"/>
    <property type="evidence" value="ECO:0000318"/>
    <property type="project" value="GO_Central"/>
</dbReference>
<comment type="subunit">
    <text evidence="1">Homodimer.</text>
</comment>
<dbReference type="PANTHER" id="PTHR43712">
    <property type="entry name" value="PUTATIVE (AFU_ORTHOLOGUE AFUA_4G14580)-RELATED"/>
    <property type="match status" value="1"/>
</dbReference>
<evidence type="ECO:0000256" key="6">
    <source>
        <dbReference type="ARBA" id="ARBA00037926"/>
    </source>
</evidence>
<evidence type="ECO:0000256" key="9">
    <source>
        <dbReference type="ARBA" id="ARBA00043054"/>
    </source>
</evidence>
<dbReference type="Xenbase" id="XB-GENE-6488921">
    <property type="gene designation" value="asmt.S"/>
</dbReference>
<keyword evidence="14" id="KW-1185">Reference proteome</keyword>
<dbReference type="STRING" id="8355.A0A1L8H4P8"/>
<evidence type="ECO:0000256" key="10">
    <source>
        <dbReference type="ARBA" id="ARBA00043260"/>
    </source>
</evidence>